<evidence type="ECO:0000256" key="1">
    <source>
        <dbReference type="SAM" id="MobiDB-lite"/>
    </source>
</evidence>
<sequence>MLILLVVFLNSAKPRSSDVPCSINPESTQIESVIEIGFTNKIGDKYILDPELLEFVRTKRKKQYFMDLHFDISKEGDVEIFRITHKNMVLCLDKEKKILHWQDNSKYKDNNCGFIFLLYPDNKRKMQSMGGGFITWENSIPSIKEDKSGVPETFLYDILVLPSPNALKQCLTLIREYEEYIGKSSEKSEGGGLKASFSPEANEHDEEECKNKSSEKEKNPKDNNKDDDKKPEPKENKKKDKSKEEKNADESLKTNKLMNLLGTTAKEAMKIHPAGNLASQAIEKLMDKKKRIK</sequence>
<name>A0ABQ7I264_9MICR</name>
<organism evidence="3 4">
    <name type="scientific">Astathelohania contejeani</name>
    <dbReference type="NCBI Taxonomy" id="164912"/>
    <lineage>
        <taxon>Eukaryota</taxon>
        <taxon>Fungi</taxon>
        <taxon>Fungi incertae sedis</taxon>
        <taxon>Microsporidia</taxon>
        <taxon>Astathelohaniidae</taxon>
        <taxon>Astathelohania</taxon>
    </lineage>
</organism>
<keyword evidence="4" id="KW-1185">Reference proteome</keyword>
<reference evidence="3 4" key="1">
    <citation type="submission" date="2019-01" db="EMBL/GenBank/DDBJ databases">
        <title>Genomes sequencing and comparative genomics of infectious freshwater microsporidia, Cucumispora dikerogammari and Thelohania contejeani.</title>
        <authorList>
            <person name="Cormier A."/>
            <person name="Giraud I."/>
            <person name="Wattier R."/>
            <person name="Teixeira M."/>
            <person name="Grandjean F."/>
            <person name="Rigaud T."/>
            <person name="Cordaux R."/>
        </authorList>
    </citation>
    <scope>NUCLEOTIDE SEQUENCE [LARGE SCALE GENOMIC DNA]</scope>
    <source>
        <strain evidence="3">T1</strain>
        <tissue evidence="3">Spores</tissue>
    </source>
</reference>
<feature type="region of interest" description="Disordered" evidence="1">
    <location>
        <begin position="185"/>
        <end position="258"/>
    </location>
</feature>
<gene>
    <name evidence="3" type="ORF">TCON_0297</name>
</gene>
<comment type="caution">
    <text evidence="3">The sequence shown here is derived from an EMBL/GenBank/DDBJ whole genome shotgun (WGS) entry which is preliminary data.</text>
</comment>
<keyword evidence="2" id="KW-0732">Signal</keyword>
<feature type="signal peptide" evidence="2">
    <location>
        <begin position="1"/>
        <end position="17"/>
    </location>
</feature>
<evidence type="ECO:0000313" key="4">
    <source>
        <dbReference type="Proteomes" id="UP001516464"/>
    </source>
</evidence>
<evidence type="ECO:0000256" key="2">
    <source>
        <dbReference type="SAM" id="SignalP"/>
    </source>
</evidence>
<dbReference type="EMBL" id="SBIQ01000011">
    <property type="protein sequence ID" value="KAF7684508.1"/>
    <property type="molecule type" value="Genomic_DNA"/>
</dbReference>
<feature type="chain" id="PRO_5046184272" evidence="2">
    <location>
        <begin position="18"/>
        <end position="293"/>
    </location>
</feature>
<accession>A0ABQ7I264</accession>
<proteinExistence type="predicted"/>
<protein>
    <submittedName>
        <fullName evidence="3">Uncharacterized protein</fullName>
    </submittedName>
</protein>
<dbReference type="Proteomes" id="UP001516464">
    <property type="component" value="Unassembled WGS sequence"/>
</dbReference>
<evidence type="ECO:0000313" key="3">
    <source>
        <dbReference type="EMBL" id="KAF7684508.1"/>
    </source>
</evidence>
<feature type="compositionally biased region" description="Basic and acidic residues" evidence="1">
    <location>
        <begin position="207"/>
        <end position="253"/>
    </location>
</feature>